<evidence type="ECO:0000313" key="2">
    <source>
        <dbReference type="Proteomes" id="UP000823775"/>
    </source>
</evidence>
<evidence type="ECO:0000313" key="1">
    <source>
        <dbReference type="EMBL" id="MCD7455474.1"/>
    </source>
</evidence>
<organism evidence="1 2">
    <name type="scientific">Datura stramonium</name>
    <name type="common">Jimsonweed</name>
    <name type="synonym">Common thornapple</name>
    <dbReference type="NCBI Taxonomy" id="4076"/>
    <lineage>
        <taxon>Eukaryota</taxon>
        <taxon>Viridiplantae</taxon>
        <taxon>Streptophyta</taxon>
        <taxon>Embryophyta</taxon>
        <taxon>Tracheophyta</taxon>
        <taxon>Spermatophyta</taxon>
        <taxon>Magnoliopsida</taxon>
        <taxon>eudicotyledons</taxon>
        <taxon>Gunneridae</taxon>
        <taxon>Pentapetalae</taxon>
        <taxon>asterids</taxon>
        <taxon>lamiids</taxon>
        <taxon>Solanales</taxon>
        <taxon>Solanaceae</taxon>
        <taxon>Solanoideae</taxon>
        <taxon>Datureae</taxon>
        <taxon>Datura</taxon>
    </lineage>
</organism>
<protein>
    <submittedName>
        <fullName evidence="1">Uncharacterized protein</fullName>
    </submittedName>
</protein>
<name>A0ABS8S9G5_DATST</name>
<dbReference type="Proteomes" id="UP000823775">
    <property type="component" value="Unassembled WGS sequence"/>
</dbReference>
<sequence length="131" mass="14996">MASWNENGFGGYNSYIDDSCPYCGGHHFWKDCEDALGREICASSYSYNGYYYNLCGGQGGYCGDFPNYYVFSPRCSNENASFPFEFDMNNDRVYKRETARFERIQAMLQILLDGNSSMGDINKFISENVIE</sequence>
<gene>
    <name evidence="1" type="ORF">HAX54_028276</name>
</gene>
<dbReference type="EMBL" id="JACEIK010000347">
    <property type="protein sequence ID" value="MCD7455474.1"/>
    <property type="molecule type" value="Genomic_DNA"/>
</dbReference>
<reference evidence="1 2" key="1">
    <citation type="journal article" date="2021" name="BMC Genomics">
        <title>Datura genome reveals duplications of psychoactive alkaloid biosynthetic genes and high mutation rate following tissue culture.</title>
        <authorList>
            <person name="Rajewski A."/>
            <person name="Carter-House D."/>
            <person name="Stajich J."/>
            <person name="Litt A."/>
        </authorList>
    </citation>
    <scope>NUCLEOTIDE SEQUENCE [LARGE SCALE GENOMIC DNA]</scope>
    <source>
        <strain evidence="1">AR-01</strain>
    </source>
</reference>
<comment type="caution">
    <text evidence="1">The sequence shown here is derived from an EMBL/GenBank/DDBJ whole genome shotgun (WGS) entry which is preliminary data.</text>
</comment>
<accession>A0ABS8S9G5</accession>
<proteinExistence type="predicted"/>
<keyword evidence="2" id="KW-1185">Reference proteome</keyword>